<dbReference type="GO" id="GO:0000166">
    <property type="term" value="F:nucleotide binding"/>
    <property type="evidence" value="ECO:0007669"/>
    <property type="project" value="InterPro"/>
</dbReference>
<feature type="compositionally biased region" description="Basic residues" evidence="13">
    <location>
        <begin position="860"/>
        <end position="870"/>
    </location>
</feature>
<dbReference type="InterPro" id="IPR017964">
    <property type="entry name" value="DNA-dir_DNA_pol_B_CS"/>
</dbReference>
<keyword evidence="11" id="KW-0539">Nucleus</keyword>
<dbReference type="FunFam" id="1.10.132.60:FF:000004">
    <property type="entry name" value="DNA polymerase"/>
    <property type="match status" value="1"/>
</dbReference>
<dbReference type="InterPro" id="IPR012337">
    <property type="entry name" value="RNaseH-like_sf"/>
</dbReference>
<feature type="domain" description="DNA polymerase alpha catalytic subunit N-terminal" evidence="17">
    <location>
        <begin position="36"/>
        <end position="98"/>
    </location>
</feature>
<evidence type="ECO:0000256" key="2">
    <source>
        <dbReference type="ARBA" id="ARBA00005755"/>
    </source>
</evidence>
<evidence type="ECO:0000256" key="3">
    <source>
        <dbReference type="ARBA" id="ARBA00022679"/>
    </source>
</evidence>
<dbReference type="PANTHER" id="PTHR45861">
    <property type="entry name" value="DNA POLYMERASE ALPHA CATALYTIC SUBUNIT"/>
    <property type="match status" value="1"/>
</dbReference>
<dbReference type="GO" id="GO:0003688">
    <property type="term" value="F:DNA replication origin binding"/>
    <property type="evidence" value="ECO:0007669"/>
    <property type="project" value="TreeGrafter"/>
</dbReference>
<dbReference type="SMART" id="SM00486">
    <property type="entry name" value="POLBc"/>
    <property type="match status" value="1"/>
</dbReference>
<evidence type="ECO:0000256" key="1">
    <source>
        <dbReference type="ARBA" id="ARBA00004123"/>
    </source>
</evidence>
<dbReference type="GO" id="GO:1902975">
    <property type="term" value="P:mitotic DNA replication initiation"/>
    <property type="evidence" value="ECO:0007669"/>
    <property type="project" value="InterPro"/>
</dbReference>
<dbReference type="RefSeq" id="XP_023929998.1">
    <property type="nucleotide sequence ID" value="XM_024074230.1"/>
</dbReference>
<dbReference type="InterPro" id="IPR015088">
    <property type="entry name" value="Znf_DNA-dir_DNA_pol_B_alpha"/>
</dbReference>
<dbReference type="GO" id="GO:0003682">
    <property type="term" value="F:chromatin binding"/>
    <property type="evidence" value="ECO:0007669"/>
    <property type="project" value="TreeGrafter"/>
</dbReference>
<keyword evidence="9 12" id="KW-0239">DNA-directed DNA polymerase</keyword>
<keyword evidence="10 12" id="KW-0238">DNA-binding</keyword>
<feature type="domain" description="Zinc finger DNA-directed DNA polymerase family B alpha" evidence="16">
    <location>
        <begin position="1297"/>
        <end position="1412"/>
    </location>
</feature>
<dbReference type="CDD" id="cd05776">
    <property type="entry name" value="DNA_polB_alpha_exo"/>
    <property type="match status" value="1"/>
</dbReference>
<evidence type="ECO:0000256" key="4">
    <source>
        <dbReference type="ARBA" id="ARBA00022695"/>
    </source>
</evidence>
<dbReference type="GO" id="GO:0008270">
    <property type="term" value="F:zinc ion binding"/>
    <property type="evidence" value="ECO:0007669"/>
    <property type="project" value="UniProtKB-KW"/>
</dbReference>
<feature type="region of interest" description="Disordered" evidence="13">
    <location>
        <begin position="1"/>
        <end position="33"/>
    </location>
</feature>
<organism evidence="18 19">
    <name type="scientific">Lingula anatina</name>
    <name type="common">Brachiopod</name>
    <name type="synonym">Lingula unguis</name>
    <dbReference type="NCBI Taxonomy" id="7574"/>
    <lineage>
        <taxon>Eukaryota</taxon>
        <taxon>Metazoa</taxon>
        <taxon>Spiralia</taxon>
        <taxon>Lophotrochozoa</taxon>
        <taxon>Brachiopoda</taxon>
        <taxon>Linguliformea</taxon>
        <taxon>Lingulata</taxon>
        <taxon>Lingulida</taxon>
        <taxon>Linguloidea</taxon>
        <taxon>Lingulidae</taxon>
        <taxon>Lingula</taxon>
    </lineage>
</organism>
<reference evidence="19" key="2">
    <citation type="submission" date="2025-08" db="UniProtKB">
        <authorList>
            <consortium name="RefSeq"/>
        </authorList>
    </citation>
    <scope>IDENTIFICATION</scope>
</reference>
<dbReference type="InterPro" id="IPR006172">
    <property type="entry name" value="DNA-dir_DNA_pol_B"/>
</dbReference>
<evidence type="ECO:0000256" key="10">
    <source>
        <dbReference type="ARBA" id="ARBA00023125"/>
    </source>
</evidence>
<feature type="region of interest" description="Disordered" evidence="13">
    <location>
        <begin position="173"/>
        <end position="268"/>
    </location>
</feature>
<dbReference type="Gene3D" id="1.10.3200.20">
    <property type="entry name" value="DNA Polymerase alpha, zinc finger"/>
    <property type="match status" value="2"/>
</dbReference>
<accession>A0A2R2MIF8</accession>
<evidence type="ECO:0000259" key="17">
    <source>
        <dbReference type="Pfam" id="PF12254"/>
    </source>
</evidence>
<comment type="subcellular location">
    <subcellularLocation>
        <location evidence="1">Nucleus</location>
    </subcellularLocation>
</comment>
<dbReference type="GO" id="GO:0003887">
    <property type="term" value="F:DNA-directed DNA polymerase activity"/>
    <property type="evidence" value="ECO:0007669"/>
    <property type="project" value="UniProtKB-KW"/>
</dbReference>
<feature type="domain" description="DNA-directed DNA polymerase family B multifunctional" evidence="14">
    <location>
        <begin position="805"/>
        <end position="1258"/>
    </location>
</feature>
<sequence>MAPGPAQEDEPIVEDSLARGRSRRTKQDKTGRFAALEKLKKAKESGEKHKYEFTEEAAVYEEVDETEYSKIVRERQEDDWIVDDDGSGYVEDGREIFDDELDEDNAYTSKAKKTVEQSRKSKNPNIMKPGSKPKATIKSMFQAHTGLKKKPAKEVSLDNDDILGDIMNELNQNSSAPAFKPPPAKMVKKQNGPAKSPYNPFNTKVKSRVSPAQPAKPYPSPLASQRSAPRPVVKKIKQEIKQEVEESPEIEEYDSCPMDYRDDDDDGQENIKVKVEPKENGHHESEMEVGDIDFDDNFGETEEQKPKVKQEVEDSKPVISAEFLASSWDTMQDGADGGTAMTDVTVDSSSLPLITNENGDQVLRMYWLDAYEERSKSGTIYLFGKVWIESAKTHVSCCVCVSNIERQMFFLPRSTRVNLKTGHDTGEEVTFVDVYNEITKELKDKRNITMFKSRKVTKEYCFEVADIPVESEYMEVRYNGAKFPTRIPQELKGETFSHVFGTNTSFLELLLLERKLKGPSWIDIKAPQIIKAPMSWCKVEAEAVSPDNITVVKDASPPPPLVSMTITMRTLPNPKTHQNEVIAVACLVNQQFQMDKPAPKTPFNSHFCAITKPSDNIFPYDFKDWVQRESKNTKVDIQPTERALLAFLLARLHKIDPDLIVGHDIYGFDIDVLLHRLQSNKIPHWSKMGRLKRQMMPKLSGGPGRGFSLASQSAMCGRIVCDVKVSAKELIRSRAYDLTELSNQVLKERRQEIDLDDMRDMYSSSKHLMELVKLTLIDATFVLRIMYELNVLPLALQITNICGNVMSRTLMGGRAERNEHLLLHAFTEKNYIAPDKQYGKKHVANEENADDDDDHNQSKSSKKTQGRRKPAYAGGLVLEPKKGFYDKYILLLDFNSLYPSIIQEYNICFTTIARTPDKSKQEGEEEEDWHLELPDPDLEPGILPTEIRKLVESRKQVKQMMKAPNLSPDAYMQYDIRQKALKLTANSMYGCLGFSHSRFYAKPLAALVTGKGREILMKTKDLVESMNLEVIYGDTDSIMIHTNSTEMEEVFKLGNKVKSEVNKLYRLLEIDIDGVFKSMLLLKKKKYAALTVTKVGDKYVTSQELKGLDIVRRDWCELAKSAGNFVVSQILSGEQRETIVENIHSKLIEVGEDVAQGKIPAEMFYITKQLTKNPTDYPDKKSLPHVQVALRLNSKGGRQLKGGDTVYYVICEDGSSLPASQRAYHPDELAKSDTLKIDNKYYLSSQVHPVVSRLCDPIEGTDAAHIAECLGLDPTGYKHAISRNEDRDDEAMLSVALSEAEKYKDCDPLKVSCPACEREIIFDNVFTVLEPMFECSLSKCPNPQCTNNPSCFVPLIQNKLTLAIRGHLQKYYQGWMKCEDSACSARTRRLPLVFQRGHPVCQACHRGTLHPEQLTKNPTDYPDKKSLPHVQVALRLNSKGGRQLKGGDTVYYVICEDGSSLPASQRAYHPDELAKSDTLKIDNKYYLSSQVHPVVSRLCDPIEGTDAAHIAECLGLDPTGYKHAISRNEDRDDEAMLSVALSEAEKYKDCDPLKVSCPACEREIIFDNVFTVLEPMFECSLSKCPNPQCTNNPSCFVPLIQNKLTLAIRGHLQKYYQGWMKCEDSACSARTRRLPLVFQRGHPMCQACHRGTLHPEYTESALYHQLCYYRFMFDLPKAIQNVSKKHQDLAKRYTNPYEDSYLTLKTFVDKKLRVSAYSQVSLATLFDGLGLLSLK</sequence>
<dbReference type="InterPro" id="IPR023211">
    <property type="entry name" value="DNA_pol_palm_dom_sf"/>
</dbReference>
<dbReference type="FunFam" id="3.30.70.2820:FF:000001">
    <property type="entry name" value="DNA polymerase"/>
    <property type="match status" value="1"/>
</dbReference>
<dbReference type="SUPFAM" id="SSF90234">
    <property type="entry name" value="Zinc finger domain of DNA polymerase-alpha"/>
    <property type="match status" value="2"/>
</dbReference>
<comment type="similarity">
    <text evidence="2 12">Belongs to the DNA polymerase type-B family.</text>
</comment>
<dbReference type="Gene3D" id="2.40.50.730">
    <property type="match status" value="1"/>
</dbReference>
<keyword evidence="8" id="KW-0862">Zinc</keyword>
<dbReference type="GO" id="GO:0005658">
    <property type="term" value="C:alpha DNA polymerase:primase complex"/>
    <property type="evidence" value="ECO:0007669"/>
    <property type="project" value="UniProtKB-ARBA"/>
</dbReference>
<feature type="domain" description="DNA-directed DNA polymerase family B exonuclease" evidence="15">
    <location>
        <begin position="498"/>
        <end position="740"/>
    </location>
</feature>
<feature type="compositionally biased region" description="Acidic residues" evidence="13">
    <location>
        <begin position="245"/>
        <end position="254"/>
    </location>
</feature>
<dbReference type="GO" id="GO:0003697">
    <property type="term" value="F:single-stranded DNA binding"/>
    <property type="evidence" value="ECO:0007669"/>
    <property type="project" value="TreeGrafter"/>
</dbReference>
<dbReference type="FunFam" id="3.30.420.10:FF:000018">
    <property type="entry name" value="DNA polymerase"/>
    <property type="match status" value="1"/>
</dbReference>
<dbReference type="InterPro" id="IPR006134">
    <property type="entry name" value="DNA-dir_DNA_pol_B_multi_dom"/>
</dbReference>
<dbReference type="Pfam" id="PF08996">
    <property type="entry name" value="zf-DNA_Pol"/>
    <property type="match status" value="2"/>
</dbReference>
<evidence type="ECO:0000256" key="5">
    <source>
        <dbReference type="ARBA" id="ARBA00022705"/>
    </source>
</evidence>
<name>A0A2R2MIF8_LINAN</name>
<gene>
    <name evidence="19" type="primary">LOC106165166</name>
</gene>
<dbReference type="Pfam" id="PF12254">
    <property type="entry name" value="DNA_pol_alpha_N"/>
    <property type="match status" value="1"/>
</dbReference>
<feature type="region of interest" description="Disordered" evidence="13">
    <location>
        <begin position="100"/>
        <end position="134"/>
    </location>
</feature>
<feature type="domain" description="Zinc finger DNA-directed DNA polymerase family B alpha" evidence="16">
    <location>
        <begin position="1541"/>
        <end position="1726"/>
    </location>
</feature>
<evidence type="ECO:0000256" key="9">
    <source>
        <dbReference type="ARBA" id="ARBA00022932"/>
    </source>
</evidence>
<feature type="region of interest" description="Disordered" evidence="13">
    <location>
        <begin position="846"/>
        <end position="870"/>
    </location>
</feature>
<dbReference type="Proteomes" id="UP000085678">
    <property type="component" value="Unplaced"/>
</dbReference>
<dbReference type="PROSITE" id="PS00116">
    <property type="entry name" value="DNA_POLYMERASE_B"/>
    <property type="match status" value="1"/>
</dbReference>
<dbReference type="FunCoup" id="A0A2R2MIF8">
    <property type="interactions" value="1999"/>
</dbReference>
<dbReference type="InterPro" id="IPR036397">
    <property type="entry name" value="RNaseH_sf"/>
</dbReference>
<dbReference type="InterPro" id="IPR038256">
    <property type="entry name" value="Pol_alpha_znc_sf"/>
</dbReference>
<evidence type="ECO:0000256" key="11">
    <source>
        <dbReference type="ARBA" id="ARBA00023242"/>
    </source>
</evidence>
<dbReference type="Gene3D" id="1.10.132.60">
    <property type="entry name" value="DNA polymerase family B, C-terminal domain"/>
    <property type="match status" value="2"/>
</dbReference>
<dbReference type="GO" id="GO:0006273">
    <property type="term" value="P:lagging strand elongation"/>
    <property type="evidence" value="ECO:0007669"/>
    <property type="project" value="TreeGrafter"/>
</dbReference>
<dbReference type="KEGG" id="lak:106165166"/>
<dbReference type="OrthoDB" id="6755010at2759"/>
<dbReference type="InterPro" id="IPR043502">
    <property type="entry name" value="DNA/RNA_pol_sf"/>
</dbReference>
<evidence type="ECO:0000313" key="19">
    <source>
        <dbReference type="RefSeq" id="XP_023929998.1"/>
    </source>
</evidence>
<dbReference type="SUPFAM" id="SSF53098">
    <property type="entry name" value="Ribonuclease H-like"/>
    <property type="match status" value="1"/>
</dbReference>
<dbReference type="Gene3D" id="3.30.70.2820">
    <property type="match status" value="1"/>
</dbReference>
<dbReference type="Gene3D" id="1.10.287.690">
    <property type="entry name" value="Helix hairpin bin"/>
    <property type="match status" value="1"/>
</dbReference>
<evidence type="ECO:0000256" key="12">
    <source>
        <dbReference type="RuleBase" id="RU000442"/>
    </source>
</evidence>
<dbReference type="FunFam" id="1.10.287.690:FF:000003">
    <property type="entry name" value="DNA polymerase"/>
    <property type="match status" value="1"/>
</dbReference>
<evidence type="ECO:0000256" key="13">
    <source>
        <dbReference type="SAM" id="MobiDB-lite"/>
    </source>
</evidence>
<dbReference type="InterPro" id="IPR042087">
    <property type="entry name" value="DNA_pol_B_thumb"/>
</dbReference>
<dbReference type="GO" id="GO:0033554">
    <property type="term" value="P:cellular response to stress"/>
    <property type="evidence" value="ECO:0007669"/>
    <property type="project" value="UniProtKB-ARBA"/>
</dbReference>
<evidence type="ECO:0000313" key="18">
    <source>
        <dbReference type="Proteomes" id="UP000085678"/>
    </source>
</evidence>
<reference evidence="19" key="1">
    <citation type="journal article" date="2015" name="Nat. Commun.">
        <title>The Lingula genome provides insights into brachiopod evolution and the origin of phosphate biomineralization.</title>
        <authorList>
            <person name="Luo Y.J."/>
            <person name="Takeuchi T."/>
            <person name="Koyanagi R."/>
            <person name="Yamada L."/>
            <person name="Kanda M."/>
            <person name="Khalturina M."/>
            <person name="Fujie M."/>
            <person name="Yamasaki S.I."/>
            <person name="Endo K."/>
            <person name="Satoh N."/>
        </authorList>
    </citation>
    <scope>NUCLEOTIDE SEQUENCE</scope>
</reference>
<keyword evidence="4 12" id="KW-0548">Nucleotidyltransferase</keyword>
<dbReference type="EC" id="2.7.7.7" evidence="12"/>
<keyword evidence="3 12" id="KW-0808">Transferase</keyword>
<dbReference type="GeneID" id="106165166"/>
<dbReference type="SUPFAM" id="SSF56672">
    <property type="entry name" value="DNA/RNA polymerases"/>
    <property type="match status" value="2"/>
</dbReference>
<dbReference type="PRINTS" id="PR00106">
    <property type="entry name" value="DNAPOLB"/>
</dbReference>
<dbReference type="InParanoid" id="A0A2R2MIF8"/>
<dbReference type="Gene3D" id="3.90.1600.10">
    <property type="entry name" value="Palm domain of DNA polymerase"/>
    <property type="match status" value="1"/>
</dbReference>
<dbReference type="GO" id="GO:0006272">
    <property type="term" value="P:leading strand elongation"/>
    <property type="evidence" value="ECO:0007669"/>
    <property type="project" value="TreeGrafter"/>
</dbReference>
<evidence type="ECO:0000256" key="8">
    <source>
        <dbReference type="ARBA" id="ARBA00022833"/>
    </source>
</evidence>
<dbReference type="InterPro" id="IPR024647">
    <property type="entry name" value="DNA_pol_a_cat_su_N"/>
</dbReference>
<dbReference type="CDD" id="cd05532">
    <property type="entry name" value="POLBc_alpha"/>
    <property type="match status" value="1"/>
</dbReference>
<dbReference type="STRING" id="7574.A0A2R2MIF8"/>
<keyword evidence="18" id="KW-1185">Reference proteome</keyword>
<protein>
    <recommendedName>
        <fullName evidence="12">DNA polymerase</fullName>
        <ecNumber evidence="12">2.7.7.7</ecNumber>
    </recommendedName>
</protein>
<dbReference type="Pfam" id="PF03104">
    <property type="entry name" value="DNA_pol_B_exo1"/>
    <property type="match status" value="1"/>
</dbReference>
<evidence type="ECO:0000259" key="15">
    <source>
        <dbReference type="Pfam" id="PF03104"/>
    </source>
</evidence>
<dbReference type="FunFam" id="3.90.1600.10:FF:000022">
    <property type="entry name" value="DNA polymerase"/>
    <property type="match status" value="1"/>
</dbReference>
<keyword evidence="7" id="KW-0863">Zinc-finger</keyword>
<dbReference type="Pfam" id="PF00136">
    <property type="entry name" value="DNA_pol_B"/>
    <property type="match status" value="1"/>
</dbReference>
<dbReference type="FunFam" id="1.10.3200.20:FF:000001">
    <property type="entry name" value="DNA polymerase"/>
    <property type="match status" value="1"/>
</dbReference>
<proteinExistence type="inferred from homology"/>
<keyword evidence="6" id="KW-0479">Metal-binding</keyword>
<evidence type="ECO:0000256" key="6">
    <source>
        <dbReference type="ARBA" id="ARBA00022723"/>
    </source>
</evidence>
<dbReference type="InterPro" id="IPR045846">
    <property type="entry name" value="POLBc_alpha"/>
</dbReference>
<comment type="catalytic activity">
    <reaction evidence="12">
        <text>DNA(n) + a 2'-deoxyribonucleoside 5'-triphosphate = DNA(n+1) + diphosphate</text>
        <dbReference type="Rhea" id="RHEA:22508"/>
        <dbReference type="Rhea" id="RHEA-COMP:17339"/>
        <dbReference type="Rhea" id="RHEA-COMP:17340"/>
        <dbReference type="ChEBI" id="CHEBI:33019"/>
        <dbReference type="ChEBI" id="CHEBI:61560"/>
        <dbReference type="ChEBI" id="CHEBI:173112"/>
        <dbReference type="EC" id="2.7.7.7"/>
    </reaction>
</comment>
<evidence type="ECO:0000259" key="16">
    <source>
        <dbReference type="Pfam" id="PF08996"/>
    </source>
</evidence>
<dbReference type="InterPro" id="IPR006133">
    <property type="entry name" value="DNA-dir_DNA_pol_B_exonuc"/>
</dbReference>
<evidence type="ECO:0000256" key="7">
    <source>
        <dbReference type="ARBA" id="ARBA00022771"/>
    </source>
</evidence>
<dbReference type="Gene3D" id="3.30.420.10">
    <property type="entry name" value="Ribonuclease H-like superfamily/Ribonuclease H"/>
    <property type="match status" value="1"/>
</dbReference>
<evidence type="ECO:0000259" key="14">
    <source>
        <dbReference type="Pfam" id="PF00136"/>
    </source>
</evidence>
<dbReference type="PANTHER" id="PTHR45861:SF1">
    <property type="entry name" value="DNA POLYMERASE ALPHA CATALYTIC SUBUNIT"/>
    <property type="match status" value="1"/>
</dbReference>
<keyword evidence="5 12" id="KW-0235">DNA replication</keyword>
<dbReference type="NCBIfam" id="TIGR00592">
    <property type="entry name" value="pol2"/>
    <property type="match status" value="1"/>
</dbReference>